<keyword evidence="9 14" id="KW-0472">Membrane</keyword>
<evidence type="ECO:0000256" key="3">
    <source>
        <dbReference type="ARBA" id="ARBA00022448"/>
    </source>
</evidence>
<dbReference type="GO" id="GO:0006605">
    <property type="term" value="P:protein targeting"/>
    <property type="evidence" value="ECO:0007669"/>
    <property type="project" value="InterPro"/>
</dbReference>
<dbReference type="GO" id="GO:0030150">
    <property type="term" value="P:protein import into mitochondrial matrix"/>
    <property type="evidence" value="ECO:0007669"/>
    <property type="project" value="TreeGrafter"/>
</dbReference>
<dbReference type="Gene3D" id="1.20.960.10">
    <property type="entry name" value="Mitochondrial outer membrane translocase complex, subunit Tom20 domain"/>
    <property type="match status" value="1"/>
</dbReference>
<evidence type="ECO:0000256" key="8">
    <source>
        <dbReference type="ARBA" id="ARBA00023128"/>
    </source>
</evidence>
<dbReference type="GO" id="GO:0008320">
    <property type="term" value="F:protein transmembrane transporter activity"/>
    <property type="evidence" value="ECO:0007669"/>
    <property type="project" value="TreeGrafter"/>
</dbReference>
<evidence type="ECO:0000256" key="5">
    <source>
        <dbReference type="ARBA" id="ARBA00022787"/>
    </source>
</evidence>
<evidence type="ECO:0000256" key="11">
    <source>
        <dbReference type="ARBA" id="ARBA00068548"/>
    </source>
</evidence>
<dbReference type="Pfam" id="PF02064">
    <property type="entry name" value="MAS20"/>
    <property type="match status" value="1"/>
</dbReference>
<sequence length="177" mass="19299">MAKFLTFTAIVATAVVGYAVYFDYTRRTNPAFRKSLKKKSVKQKKIDAEESLQSRKSKLEAIKTALNQDLEASPIPSDLAQKEEFFMQQVALGEQLAVQPSKKIEAALCFYKALVVYPNPTDILGIYQRSVPEDVYEIVIMMIAVKPPAAVTSILGEGGAGAGATAAEHKPSEADLD</sequence>
<dbReference type="PIRSF" id="PIRSF037707">
    <property type="entry name" value="MAS20_rcpt"/>
    <property type="match status" value="1"/>
</dbReference>
<dbReference type="eggNOG" id="KOG4056">
    <property type="taxonomic scope" value="Eukaryota"/>
</dbReference>
<evidence type="ECO:0000256" key="7">
    <source>
        <dbReference type="ARBA" id="ARBA00022989"/>
    </source>
</evidence>
<comment type="subcellular location">
    <subcellularLocation>
        <location evidence="1">Mitochondrion outer membrane</location>
        <topology evidence="1">Single-pass membrane protein</topology>
    </subcellularLocation>
</comment>
<dbReference type="GO" id="GO:0030943">
    <property type="term" value="F:mitochondrion targeting sequence binding"/>
    <property type="evidence" value="ECO:0007669"/>
    <property type="project" value="TreeGrafter"/>
</dbReference>
<evidence type="ECO:0000313" key="15">
    <source>
        <dbReference type="EMBL" id="EGV64662.1"/>
    </source>
</evidence>
<dbReference type="STRING" id="590646.G3B2F6"/>
<dbReference type="SUPFAM" id="SSF47157">
    <property type="entry name" value="Mitochondrial import receptor subunit Tom20"/>
    <property type="match status" value="1"/>
</dbReference>
<dbReference type="InterPro" id="IPR002056">
    <property type="entry name" value="MAS20"/>
</dbReference>
<evidence type="ECO:0000256" key="13">
    <source>
        <dbReference type="ARBA" id="ARBA00080405"/>
    </source>
</evidence>
<dbReference type="KEGG" id="cten:18246964"/>
<evidence type="ECO:0000256" key="14">
    <source>
        <dbReference type="PIRNR" id="PIRNR037707"/>
    </source>
</evidence>
<accession>G3B2F6</accession>
<dbReference type="InterPro" id="IPR023392">
    <property type="entry name" value="Tom20_dom_sf"/>
</dbReference>
<dbReference type="OrthoDB" id="2154253at2759"/>
<keyword evidence="4" id="KW-0812">Transmembrane</keyword>
<dbReference type="GO" id="GO:0005742">
    <property type="term" value="C:mitochondrial outer membrane translocase complex"/>
    <property type="evidence" value="ECO:0007669"/>
    <property type="project" value="UniProtKB-UniRule"/>
</dbReference>
<keyword evidence="15" id="KW-0675">Receptor</keyword>
<dbReference type="PANTHER" id="PTHR12430">
    <property type="entry name" value="MITOCHONDRIAL IMPORT RECEPTOR SUBUNIT TOM20"/>
    <property type="match status" value="1"/>
</dbReference>
<dbReference type="HOGENOM" id="CLU_090411_0_0_1"/>
<evidence type="ECO:0000256" key="4">
    <source>
        <dbReference type="ARBA" id="ARBA00022692"/>
    </source>
</evidence>
<evidence type="ECO:0000256" key="2">
    <source>
        <dbReference type="ARBA" id="ARBA00005792"/>
    </source>
</evidence>
<evidence type="ECO:0000313" key="16">
    <source>
        <dbReference type="Proteomes" id="UP000000707"/>
    </source>
</evidence>
<proteinExistence type="inferred from homology"/>
<name>G3B2F6_CANTC</name>
<dbReference type="GeneID" id="18246964"/>
<keyword evidence="3" id="KW-0813">Transport</keyword>
<dbReference type="GO" id="GO:0016031">
    <property type="term" value="P:tRNA import into mitochondrion"/>
    <property type="evidence" value="ECO:0007669"/>
    <property type="project" value="TreeGrafter"/>
</dbReference>
<comment type="similarity">
    <text evidence="2 14">Belongs to the Tom20 family.</text>
</comment>
<evidence type="ECO:0000256" key="12">
    <source>
        <dbReference type="ARBA" id="ARBA00073975"/>
    </source>
</evidence>
<reference evidence="15 16" key="1">
    <citation type="journal article" date="2011" name="Proc. Natl. Acad. Sci. U.S.A.">
        <title>Comparative genomics of xylose-fermenting fungi for enhanced biofuel production.</title>
        <authorList>
            <person name="Wohlbach D.J."/>
            <person name="Kuo A."/>
            <person name="Sato T.K."/>
            <person name="Potts K.M."/>
            <person name="Salamov A.A."/>
            <person name="LaButti K.M."/>
            <person name="Sun H."/>
            <person name="Clum A."/>
            <person name="Pangilinan J.L."/>
            <person name="Lindquist E.A."/>
            <person name="Lucas S."/>
            <person name="Lapidus A."/>
            <person name="Jin M."/>
            <person name="Gunawan C."/>
            <person name="Balan V."/>
            <person name="Dale B.E."/>
            <person name="Jeffries T.W."/>
            <person name="Zinkel R."/>
            <person name="Barry K.W."/>
            <person name="Grigoriev I.V."/>
            <person name="Gasch A.P."/>
        </authorList>
    </citation>
    <scope>NUCLEOTIDE SEQUENCE [LARGE SCALE GENOMIC DNA]</scope>
    <source>
        <strain evidence="16">ATCC 10573 / BCRC 21748 / CBS 615 / JCM 9827 / NBRC 10315 / NRRL Y-1498 / VKM Y-70</strain>
    </source>
</reference>
<keyword evidence="16" id="KW-1185">Reference proteome</keyword>
<organism evidence="16">
    <name type="scientific">Candida tenuis (strain ATCC 10573 / BCRC 21748 / CBS 615 / JCM 9827 / NBRC 10315 / NRRL Y-1498 / VKM Y-70)</name>
    <name type="common">Yeast</name>
    <name type="synonym">Yamadazyma tenuis</name>
    <dbReference type="NCBI Taxonomy" id="590646"/>
    <lineage>
        <taxon>Eukaryota</taxon>
        <taxon>Fungi</taxon>
        <taxon>Dikarya</taxon>
        <taxon>Ascomycota</taxon>
        <taxon>Saccharomycotina</taxon>
        <taxon>Pichiomycetes</taxon>
        <taxon>Debaryomycetaceae</taxon>
        <taxon>Yamadazyma</taxon>
    </lineage>
</organism>
<gene>
    <name evidence="15" type="ORF">CANTEDRAFT_113450</name>
</gene>
<dbReference type="PANTHER" id="PTHR12430:SF0">
    <property type="entry name" value="TRANSLOCASE OF OUTER MITOCHONDRIAL MEMBRANE 20"/>
    <property type="match status" value="1"/>
</dbReference>
<dbReference type="PRINTS" id="PR00351">
    <property type="entry name" value="OM20RECEPTOR"/>
</dbReference>
<evidence type="ECO:0000256" key="6">
    <source>
        <dbReference type="ARBA" id="ARBA00022927"/>
    </source>
</evidence>
<dbReference type="EMBL" id="GL996515">
    <property type="protein sequence ID" value="EGV64662.1"/>
    <property type="molecule type" value="Genomic_DNA"/>
</dbReference>
<dbReference type="FunFam" id="1.20.960.10:FF:000002">
    <property type="entry name" value="Mitochondrial import receptor subunit TOM20"/>
    <property type="match status" value="1"/>
</dbReference>
<dbReference type="AlphaFoldDB" id="G3B2F6"/>
<keyword evidence="8 14" id="KW-0496">Mitochondrion</keyword>
<evidence type="ECO:0000256" key="1">
    <source>
        <dbReference type="ARBA" id="ARBA00004572"/>
    </source>
</evidence>
<keyword evidence="7" id="KW-1133">Transmembrane helix</keyword>
<dbReference type="GO" id="GO:0006886">
    <property type="term" value="P:intracellular protein transport"/>
    <property type="evidence" value="ECO:0007669"/>
    <property type="project" value="InterPro"/>
</dbReference>
<evidence type="ECO:0000256" key="10">
    <source>
        <dbReference type="ARBA" id="ARBA00042705"/>
    </source>
</evidence>
<protein>
    <recommendedName>
        <fullName evidence="11">Mitochondrial import receptor subunit TOM20</fullName>
    </recommendedName>
    <alternativeName>
        <fullName evidence="10">Mitochondrial 20 kDa outer membrane protein</fullName>
    </alternativeName>
    <alternativeName>
        <fullName evidence="12">Mitochondrial import receptor subunit tom20</fullName>
    </alternativeName>
    <alternativeName>
        <fullName evidence="13">Translocase of outer membrane 20 kDa subunit</fullName>
    </alternativeName>
</protein>
<keyword evidence="5 14" id="KW-1000">Mitochondrion outer membrane</keyword>
<evidence type="ECO:0000256" key="9">
    <source>
        <dbReference type="ARBA" id="ARBA00023136"/>
    </source>
</evidence>
<keyword evidence="6" id="KW-0653">Protein transport</keyword>
<dbReference type="Proteomes" id="UP000000707">
    <property type="component" value="Unassembled WGS sequence"/>
</dbReference>